<gene>
    <name evidence="1" type="ORF">SVIO_082990</name>
</gene>
<dbReference type="EMBL" id="BJHW01000001">
    <property type="protein sequence ID" value="GDY57676.1"/>
    <property type="molecule type" value="Genomic_DNA"/>
</dbReference>
<evidence type="ECO:0000313" key="1">
    <source>
        <dbReference type="EMBL" id="GDY57676.1"/>
    </source>
</evidence>
<protein>
    <submittedName>
        <fullName evidence="1">Uncharacterized protein</fullName>
    </submittedName>
</protein>
<sequence>MIASTPVARWTWGNEDGAGDAVERTLTGVLDAFSVLASHRLAVGNPMVRVSVSESGHPGNALFSGEFEVTEPDGSDLVRLVRRGLRPGEPGAVEANIRCPGVWLGADGVEHREERLLTFGASMLLGYYTARLTTYSDAWMPYDLRGRPQEAVHAANYPRLAAALREISELIGDDTDPDDPTWFGKPTETGVDNYFDEDGSASDVWGSFEIPYRNRIFHHNTGFGGDEYARAAQGEVEYVPVTSERGGVLGYLWAADAEGAASYEPRDAAEDAGYHAGLRWLERLRRAKESGLAPSQALTEFAREPADPQAGRVDLASHATAPALATLRELAGREN</sequence>
<organism evidence="1 2">
    <name type="scientific">Streptomyces violaceusniger</name>
    <dbReference type="NCBI Taxonomy" id="68280"/>
    <lineage>
        <taxon>Bacteria</taxon>
        <taxon>Bacillati</taxon>
        <taxon>Actinomycetota</taxon>
        <taxon>Actinomycetes</taxon>
        <taxon>Kitasatosporales</taxon>
        <taxon>Streptomycetaceae</taxon>
        <taxon>Streptomyces</taxon>
        <taxon>Streptomyces violaceusniger group</taxon>
    </lineage>
</organism>
<keyword evidence="2" id="KW-1185">Reference proteome</keyword>
<dbReference type="RefSeq" id="WP_344592188.1">
    <property type="nucleotide sequence ID" value="NZ_BAAASO010000007.1"/>
</dbReference>
<accession>A0A4D4LEL3</accession>
<evidence type="ECO:0000313" key="2">
    <source>
        <dbReference type="Proteomes" id="UP000301309"/>
    </source>
</evidence>
<comment type="caution">
    <text evidence="1">The sequence shown here is derived from an EMBL/GenBank/DDBJ whole genome shotgun (WGS) entry which is preliminary data.</text>
</comment>
<dbReference type="AlphaFoldDB" id="A0A4D4LEL3"/>
<proteinExistence type="predicted"/>
<reference evidence="1 2" key="1">
    <citation type="journal article" date="2020" name="Int. J. Syst. Evol. Microbiol.">
        <title>Reclassification of Streptomyces castelarensis and Streptomyces sporoclivatus as later heterotypic synonyms of Streptomyces antimycoticus.</title>
        <authorList>
            <person name="Komaki H."/>
            <person name="Tamura T."/>
        </authorList>
    </citation>
    <scope>NUCLEOTIDE SEQUENCE [LARGE SCALE GENOMIC DNA]</scope>
    <source>
        <strain evidence="1 2">NBRC 13459</strain>
    </source>
</reference>
<name>A0A4D4LEL3_STRVO</name>
<dbReference type="Proteomes" id="UP000301309">
    <property type="component" value="Unassembled WGS sequence"/>
</dbReference>